<protein>
    <submittedName>
        <fullName evidence="1">Uncharacterized protein</fullName>
    </submittedName>
</protein>
<gene>
    <name evidence="1" type="ORF">LS79_001265</name>
</gene>
<name>A0A4V6YSP9_9HELI</name>
<dbReference type="Proteomes" id="UP000029857">
    <property type="component" value="Unassembled WGS sequence"/>
</dbReference>
<organism evidence="1 2">
    <name type="scientific">Helicobacter bilis</name>
    <dbReference type="NCBI Taxonomy" id="37372"/>
    <lineage>
        <taxon>Bacteria</taxon>
        <taxon>Pseudomonadati</taxon>
        <taxon>Campylobacterota</taxon>
        <taxon>Epsilonproteobacteria</taxon>
        <taxon>Campylobacterales</taxon>
        <taxon>Helicobacteraceae</taxon>
        <taxon>Helicobacter</taxon>
    </lineage>
</organism>
<dbReference type="EMBL" id="JRPJ02000002">
    <property type="protein sequence ID" value="TLE12039.1"/>
    <property type="molecule type" value="Genomic_DNA"/>
</dbReference>
<evidence type="ECO:0000313" key="2">
    <source>
        <dbReference type="Proteomes" id="UP000029857"/>
    </source>
</evidence>
<proteinExistence type="predicted"/>
<reference evidence="1 2" key="1">
    <citation type="journal article" date="2014" name="Genome Announc.">
        <title>Draft genome sequences of eight enterohepatic helicobacter species isolated from both laboratory and wild rodents.</title>
        <authorList>
            <person name="Sheh A."/>
            <person name="Shen Z."/>
            <person name="Fox J.G."/>
        </authorList>
    </citation>
    <scope>NUCLEOTIDE SEQUENCE [LARGE SCALE GENOMIC DNA]</scope>
    <source>
        <strain evidence="1 2">ATCC 49320</strain>
    </source>
</reference>
<accession>A0A4V6YSP9</accession>
<comment type="caution">
    <text evidence="1">The sequence shown here is derived from an EMBL/GenBank/DDBJ whole genome shotgun (WGS) entry which is preliminary data.</text>
</comment>
<sequence length="407" mass="43647">MNESSLSLKSITLKDTKNGTTTTKDIQKSSLKNSILVEGKNSKLEVSDKITSQSQDNTLIIVNGFKETTGAWTRGRVEGERKEVIHEATLKTTQGIDLNGTKAYGLETKCSGDSKSGVDCFADESMNGEISNIVLTTGGKIESNLKATNLQLNVNVDKDSSFLGSGKKLESNSSSVALNFELGGKEQEFNIDAKGKSHITLTAHAKESLTKDSEAFGKALQASQYKGAITASDGSKIDSNLSNITANVDLKGGASLNIAEGGILTLKDTFNSIKLDGDNTALNVGTIIADSLNSITFDIKDKTQFNVTNFVFKGGTLGNDRFYGENVWLQDSANVTLKGTEGIKHNLYIADNSTFKTENSNALKIDKGGETKIQTEIGSKLEIKKLKADKGSNVYIALDLEKVNENL</sequence>
<dbReference type="AlphaFoldDB" id="A0A4V6YSP9"/>
<dbReference type="RefSeq" id="WP_034579421.1">
    <property type="nucleotide sequence ID" value="NZ_CAMCCI010000004.1"/>
</dbReference>
<evidence type="ECO:0000313" key="1">
    <source>
        <dbReference type="EMBL" id="TLE12039.1"/>
    </source>
</evidence>